<organism evidence="6">
    <name type="scientific">Soboliphyme baturini</name>
    <dbReference type="NCBI Taxonomy" id="241478"/>
    <lineage>
        <taxon>Eukaryota</taxon>
        <taxon>Metazoa</taxon>
        <taxon>Ecdysozoa</taxon>
        <taxon>Nematoda</taxon>
        <taxon>Enoplea</taxon>
        <taxon>Dorylaimia</taxon>
        <taxon>Dioctophymatida</taxon>
        <taxon>Dioctophymatoidea</taxon>
        <taxon>Soboliphymatidae</taxon>
        <taxon>Soboliphyme</taxon>
    </lineage>
</organism>
<dbReference type="InterPro" id="IPR042201">
    <property type="entry name" value="FH2_Formin_sf"/>
</dbReference>
<dbReference type="AlphaFoldDB" id="A0A183IJH9"/>
<keyword evidence="2" id="KW-1133">Transmembrane helix</keyword>
<evidence type="ECO:0000256" key="1">
    <source>
        <dbReference type="SAM" id="MobiDB-lite"/>
    </source>
</evidence>
<evidence type="ECO:0000313" key="6">
    <source>
        <dbReference type="WBParaSite" id="SBAD_0000394501-mRNA-1"/>
    </source>
</evidence>
<dbReference type="SUPFAM" id="SSF101447">
    <property type="entry name" value="Formin homology 2 domain (FH2 domain)"/>
    <property type="match status" value="1"/>
</dbReference>
<dbReference type="PANTHER" id="PTHR46345">
    <property type="entry name" value="INVERTED FORMIN-2"/>
    <property type="match status" value="1"/>
</dbReference>
<feature type="transmembrane region" description="Helical" evidence="2">
    <location>
        <begin position="466"/>
        <end position="488"/>
    </location>
</feature>
<keyword evidence="2" id="KW-0812">Transmembrane</keyword>
<evidence type="ECO:0000313" key="5">
    <source>
        <dbReference type="Proteomes" id="UP000270296"/>
    </source>
</evidence>
<name>A0A183IJH9_9BILA</name>
<dbReference type="InterPro" id="IPR015425">
    <property type="entry name" value="FH2_Formin"/>
</dbReference>
<dbReference type="Gene3D" id="1.20.58.2220">
    <property type="entry name" value="Formin, FH2 domain"/>
    <property type="match status" value="1"/>
</dbReference>
<dbReference type="SMART" id="SM00498">
    <property type="entry name" value="FH2"/>
    <property type="match status" value="1"/>
</dbReference>
<dbReference type="PROSITE" id="PS51444">
    <property type="entry name" value="FH2"/>
    <property type="match status" value="1"/>
</dbReference>
<sequence length="508" mass="56190">MSWTGNNVRRLPIVRGTPNELIFLNLLQHLVQIELANPLGDCIWQTAEKLVCRATLINDKDDADKLINIHRNCSSSISMSDKTVLQQSSLCTCPCHSNGCPFECGSDSSNLSGVQENVRQKDPPVRSVPPPPPLLLHGDCSAKVPSAPNVSSRSLKNTSSPPRSPEANSRCSSESKEKPLSSGPPGRCVPPPVLPPAPVVEATTFTHNLPQPRVKVKTFAWNKVPSCKVSSSRNNVWRKAASRFRSLSPDFHMLETLFAQPAATTPSEQRHQSLLPSNSSGSWVLQRKLRDSSHVVNLLDPKRSLNISIFLKQCHGTIDNFVELIRNCREEDVGLERLRCLMKILPEAEEIATLNAYRGDIEKLGNPEKFFITLMAIPSFKLRTEGMLLKAEFSPTMEYMVQAAETIIAAADEILNNRSLPGLLYLVLLVGNFLNSGCYNGNAVGFRLTSLWKLVEVRANKPNVTLMNYVVLVRVFFLSFFSVCIAPFSSCIMEILPAYIMFTNFGGG</sequence>
<feature type="compositionally biased region" description="Polar residues" evidence="1">
    <location>
        <begin position="148"/>
        <end position="172"/>
    </location>
</feature>
<feature type="region of interest" description="Disordered" evidence="1">
    <location>
        <begin position="113"/>
        <end position="192"/>
    </location>
</feature>
<dbReference type="Pfam" id="PF02181">
    <property type="entry name" value="FH2"/>
    <property type="match status" value="1"/>
</dbReference>
<reference evidence="4 5" key="2">
    <citation type="submission" date="2018-11" db="EMBL/GenBank/DDBJ databases">
        <authorList>
            <consortium name="Pathogen Informatics"/>
        </authorList>
    </citation>
    <scope>NUCLEOTIDE SEQUENCE [LARGE SCALE GENOMIC DNA]</scope>
</reference>
<evidence type="ECO:0000259" key="3">
    <source>
        <dbReference type="PROSITE" id="PS51444"/>
    </source>
</evidence>
<keyword evidence="5" id="KW-1185">Reference proteome</keyword>
<dbReference type="Proteomes" id="UP000270296">
    <property type="component" value="Unassembled WGS sequence"/>
</dbReference>
<feature type="domain" description="FH2" evidence="3">
    <location>
        <begin position="206"/>
        <end position="508"/>
    </location>
</feature>
<evidence type="ECO:0000313" key="4">
    <source>
        <dbReference type="EMBL" id="VDP02323.1"/>
    </source>
</evidence>
<dbReference type="OrthoDB" id="26518at2759"/>
<keyword evidence="2" id="KW-0472">Membrane</keyword>
<dbReference type="EMBL" id="UZAM01007941">
    <property type="protein sequence ID" value="VDP02323.1"/>
    <property type="molecule type" value="Genomic_DNA"/>
</dbReference>
<dbReference type="WBParaSite" id="SBAD_0000394501-mRNA-1">
    <property type="protein sequence ID" value="SBAD_0000394501-mRNA-1"/>
    <property type="gene ID" value="SBAD_0000394501"/>
</dbReference>
<dbReference type="PANTHER" id="PTHR46345:SF8">
    <property type="entry name" value="FORMIN 3, ISOFORM B"/>
    <property type="match status" value="1"/>
</dbReference>
<evidence type="ECO:0000256" key="2">
    <source>
        <dbReference type="SAM" id="Phobius"/>
    </source>
</evidence>
<proteinExistence type="predicted"/>
<protein>
    <submittedName>
        <fullName evidence="6">FH2 domain-containing protein</fullName>
    </submittedName>
</protein>
<reference evidence="6" key="1">
    <citation type="submission" date="2016-06" db="UniProtKB">
        <authorList>
            <consortium name="WormBaseParasite"/>
        </authorList>
    </citation>
    <scope>IDENTIFICATION</scope>
</reference>
<gene>
    <name evidence="4" type="ORF">SBAD_LOCUS3775</name>
</gene>
<feature type="transmembrane region" description="Helical" evidence="2">
    <location>
        <begin position="423"/>
        <end position="445"/>
    </location>
</feature>
<accession>A0A183IJH9</accession>